<keyword evidence="5" id="KW-0963">Cytoplasm</keyword>
<protein>
    <recommendedName>
        <fullName evidence="4">COP9 signalosome complex subunit 3</fullName>
    </recommendedName>
</protein>
<dbReference type="PROSITE" id="PS50235">
    <property type="entry name" value="USP_3"/>
    <property type="match status" value="1"/>
</dbReference>
<feature type="region of interest" description="Disordered" evidence="8">
    <location>
        <begin position="793"/>
        <end position="822"/>
    </location>
</feature>
<dbReference type="InterPro" id="IPR018200">
    <property type="entry name" value="USP_CS"/>
</dbReference>
<proteinExistence type="inferred from homology"/>
<comment type="similarity">
    <text evidence="3">Belongs to the CSN3 family.</text>
</comment>
<evidence type="ECO:0000256" key="5">
    <source>
        <dbReference type="ARBA" id="ARBA00022490"/>
    </source>
</evidence>
<dbReference type="FunFam" id="1.25.40.570:FF:000008">
    <property type="entry name" value="COP9 signalosome complex subunit 3"/>
    <property type="match status" value="1"/>
</dbReference>
<evidence type="ECO:0000313" key="11">
    <source>
        <dbReference type="EMBL" id="CAD7243246.1"/>
    </source>
</evidence>
<evidence type="ECO:0000259" key="9">
    <source>
        <dbReference type="PROSITE" id="PS50235"/>
    </source>
</evidence>
<evidence type="ECO:0000256" key="4">
    <source>
        <dbReference type="ARBA" id="ARBA00014878"/>
    </source>
</evidence>
<evidence type="ECO:0000259" key="10">
    <source>
        <dbReference type="PROSITE" id="PS50250"/>
    </source>
</evidence>
<gene>
    <name evidence="11" type="ORF">DSTB1V02_LOCUS3174</name>
</gene>
<dbReference type="PANTHER" id="PTHR10758">
    <property type="entry name" value="26S PROTEASOME NON-ATPASE REGULATORY SUBUNIT 3/COP9 SIGNALOSOME COMPLEX SUBUNIT 3"/>
    <property type="match status" value="1"/>
</dbReference>
<dbReference type="GO" id="GO:0008180">
    <property type="term" value="C:COP9 signalosome"/>
    <property type="evidence" value="ECO:0007669"/>
    <property type="project" value="UniProtKB-KW"/>
</dbReference>
<dbReference type="SMART" id="SM00088">
    <property type="entry name" value="PINT"/>
    <property type="match status" value="1"/>
</dbReference>
<name>A0A7R9A0L3_9CRUS</name>
<feature type="compositionally biased region" description="Low complexity" evidence="8">
    <location>
        <begin position="479"/>
        <end position="488"/>
    </location>
</feature>
<dbReference type="EMBL" id="CAJPEV010000392">
    <property type="protein sequence ID" value="CAG0884804.1"/>
    <property type="molecule type" value="Genomic_DNA"/>
</dbReference>
<comment type="subcellular location">
    <subcellularLocation>
        <location evidence="2">Cytoplasm</location>
    </subcellularLocation>
    <subcellularLocation>
        <location evidence="1">Nucleus</location>
    </subcellularLocation>
</comment>
<organism evidence="11">
    <name type="scientific">Darwinula stevensoni</name>
    <dbReference type="NCBI Taxonomy" id="69355"/>
    <lineage>
        <taxon>Eukaryota</taxon>
        <taxon>Metazoa</taxon>
        <taxon>Ecdysozoa</taxon>
        <taxon>Arthropoda</taxon>
        <taxon>Crustacea</taxon>
        <taxon>Oligostraca</taxon>
        <taxon>Ostracoda</taxon>
        <taxon>Podocopa</taxon>
        <taxon>Podocopida</taxon>
        <taxon>Darwinulocopina</taxon>
        <taxon>Darwinuloidea</taxon>
        <taxon>Darwinulidae</taxon>
        <taxon>Darwinula</taxon>
    </lineage>
</organism>
<feature type="compositionally biased region" description="Basic and acidic residues" evidence="8">
    <location>
        <begin position="431"/>
        <end position="455"/>
    </location>
</feature>
<keyword evidence="6" id="KW-0736">Signalosome</keyword>
<dbReference type="GO" id="GO:0004843">
    <property type="term" value="F:cysteine-type deubiquitinase activity"/>
    <property type="evidence" value="ECO:0007669"/>
    <property type="project" value="InterPro"/>
</dbReference>
<keyword evidence="7" id="KW-0539">Nucleus</keyword>
<feature type="compositionally biased region" description="Polar residues" evidence="8">
    <location>
        <begin position="708"/>
        <end position="731"/>
    </location>
</feature>
<feature type="region of interest" description="Disordered" evidence="8">
    <location>
        <begin position="395"/>
        <end position="488"/>
    </location>
</feature>
<dbReference type="InterPro" id="IPR028889">
    <property type="entry name" value="USP"/>
</dbReference>
<evidence type="ECO:0000256" key="2">
    <source>
        <dbReference type="ARBA" id="ARBA00004496"/>
    </source>
</evidence>
<dbReference type="Pfam" id="PF22788">
    <property type="entry name" value="COP9_hel_rpt"/>
    <property type="match status" value="1"/>
</dbReference>
<feature type="region of interest" description="Disordered" evidence="8">
    <location>
        <begin position="1045"/>
        <end position="1066"/>
    </location>
</feature>
<dbReference type="InterPro" id="IPR036390">
    <property type="entry name" value="WH_DNA-bd_sf"/>
</dbReference>
<dbReference type="GO" id="GO:0006511">
    <property type="term" value="P:ubiquitin-dependent protein catabolic process"/>
    <property type="evidence" value="ECO:0007669"/>
    <property type="project" value="TreeGrafter"/>
</dbReference>
<dbReference type="PROSITE" id="PS00972">
    <property type="entry name" value="USP_1"/>
    <property type="match status" value="1"/>
</dbReference>
<dbReference type="GO" id="GO:0005737">
    <property type="term" value="C:cytoplasm"/>
    <property type="evidence" value="ECO:0007669"/>
    <property type="project" value="UniProtKB-SubCell"/>
</dbReference>
<dbReference type="InterPro" id="IPR055089">
    <property type="entry name" value="COP9_N"/>
</dbReference>
<dbReference type="SUPFAM" id="SSF46785">
    <property type="entry name" value="Winged helix' DNA-binding domain"/>
    <property type="match status" value="1"/>
</dbReference>
<dbReference type="FunFam" id="1.10.10.10:FF:000354">
    <property type="entry name" value="COP9 signalosome complex subunit 3"/>
    <property type="match status" value="1"/>
</dbReference>
<feature type="compositionally biased region" description="Polar residues" evidence="8">
    <location>
        <begin position="558"/>
        <end position="567"/>
    </location>
</feature>
<dbReference type="PROSITE" id="PS50250">
    <property type="entry name" value="PCI"/>
    <property type="match status" value="1"/>
</dbReference>
<feature type="compositionally biased region" description="Low complexity" evidence="8">
    <location>
        <begin position="806"/>
        <end position="819"/>
    </location>
</feature>
<keyword evidence="12" id="KW-1185">Reference proteome</keyword>
<dbReference type="Pfam" id="PF01399">
    <property type="entry name" value="PCI"/>
    <property type="match status" value="1"/>
</dbReference>
<feature type="compositionally biased region" description="Polar residues" evidence="8">
    <location>
        <begin position="643"/>
        <end position="669"/>
    </location>
</feature>
<feature type="region of interest" description="Disordered" evidence="8">
    <location>
        <begin position="558"/>
        <end position="625"/>
    </location>
</feature>
<sequence length="1066" mass="119689">MVRNFVQLHDFISKSTELLARNVSHLDNVLATLDLGEHSLGILPILVVKFSQNPIPDIEPLYAQFQEFITSCNGEQVRFAPDAYAELCHQFTRALVERREPMRGIDLLSAAIQKIRLSSSQLTSIHSDLCLLCLLAKCPKPALPFLNTEITEISKEGGQFDAKYLLLYYYYGGMIYASLKQYEKAISFLEVAITTPAMAVSHIMLEAYKKHLLLSLIVHGKTQRLPKYASQVVTRFIVPLCQPYQELANAFCSNNSNIQAVVTKHQEVFTRDRNMGLVKQCLSSLYKKKIQGLTKTFMTLSLSDMASRVQLAGPQEAEKYVLGMIEDGEIHATISKKDGMVVFHDNPEKYNHPTMLKALQEKVLFDCMEVEKKLKSMEEEISMNPQFLQQMTGTAGDEDVASSSSRFPTFAMSDKGVPGQKAQGKGFHHWKGQEKNIHHQEAQEKKLRHQEAQEKKLRHQKSPQKTVSSFLHDSEDSSHSLSLPSSPEYLTKATKMHVMKMQKARLTSQSTGALHNKHKPSINISTSEESDEEVFQNQKRLEPEDSSPLFMESHATMSNHSRQSSAKTPVLRTGPPPQSRKMLFRSADNAKRNYHSNYRVTMAKDQRVTIPHTQESESSNQQDSFGKQMVENGRFSFLQTQGELSWNSSHSAEQSQNTVQDVPPTFSSPSKRKSPENSHSSSQKKKISPFRPLPTAPSVEACRHSKNFGDSNGPQSPRSTSDNLQASTSSEGGKLSRTKFYGTQAWSPTFLNKSSVSRWVGKRTERLSGTPRSSKPVSTFPYGLANKSPVSYESVGRNFPDRAKETSSSTAPTTSEESPYVPDVGKCLDPMRKSSLPQINCISGFTNFGMTCYMNATLQSILSIPAFEQDLRKHYSSVIDSTFLSTLCEVAACRDHPGNSEATARSLQTLCSAVSKHIPDFSVNRMQDASEFLILLLDQVAGEQKKLAGEPQPLQEISNSPRKRRSDASDIRKHFEIKMIEKLQCTQCGQVTHKTQENLFMFEAITRSLSNPQNAEDDLQEAITRSLMDEKSEEDEIQEAIRRSLLETVEHQSPRNPMEKRKGEGQ</sequence>
<dbReference type="InterPro" id="IPR050756">
    <property type="entry name" value="CSN3"/>
</dbReference>
<dbReference type="SUPFAM" id="SSF54001">
    <property type="entry name" value="Cysteine proteinases"/>
    <property type="match status" value="1"/>
</dbReference>
<evidence type="ECO:0000256" key="3">
    <source>
        <dbReference type="ARBA" id="ARBA00007084"/>
    </source>
</evidence>
<dbReference type="OrthoDB" id="29061at2759"/>
<accession>A0A7R9A0L3</accession>
<feature type="compositionally biased region" description="Polar residues" evidence="8">
    <location>
        <begin position="611"/>
        <end position="625"/>
    </location>
</feature>
<feature type="region of interest" description="Disordered" evidence="8">
    <location>
        <begin position="946"/>
        <end position="969"/>
    </location>
</feature>
<dbReference type="Gene3D" id="3.90.70.10">
    <property type="entry name" value="Cysteine proteinases"/>
    <property type="match status" value="1"/>
</dbReference>
<dbReference type="InterPro" id="IPR038765">
    <property type="entry name" value="Papain-like_cys_pep_sf"/>
</dbReference>
<dbReference type="AlphaFoldDB" id="A0A7R9A0L3"/>
<dbReference type="GO" id="GO:0016579">
    <property type="term" value="P:protein deubiquitination"/>
    <property type="evidence" value="ECO:0007669"/>
    <property type="project" value="InterPro"/>
</dbReference>
<evidence type="ECO:0000256" key="6">
    <source>
        <dbReference type="ARBA" id="ARBA00022790"/>
    </source>
</evidence>
<evidence type="ECO:0000256" key="7">
    <source>
        <dbReference type="ARBA" id="ARBA00023242"/>
    </source>
</evidence>
<evidence type="ECO:0000313" key="12">
    <source>
        <dbReference type="Proteomes" id="UP000677054"/>
    </source>
</evidence>
<dbReference type="InterPro" id="IPR000717">
    <property type="entry name" value="PCI_dom"/>
</dbReference>
<dbReference type="InterPro" id="IPR001394">
    <property type="entry name" value="Peptidase_C19_UCH"/>
</dbReference>
<dbReference type="Proteomes" id="UP000677054">
    <property type="component" value="Unassembled WGS sequence"/>
</dbReference>
<evidence type="ECO:0000256" key="1">
    <source>
        <dbReference type="ARBA" id="ARBA00004123"/>
    </source>
</evidence>
<feature type="region of interest" description="Disordered" evidence="8">
    <location>
        <begin position="643"/>
        <end position="736"/>
    </location>
</feature>
<feature type="domain" description="PCI" evidence="10">
    <location>
        <begin position="181"/>
        <end position="348"/>
    </location>
</feature>
<evidence type="ECO:0000256" key="8">
    <source>
        <dbReference type="SAM" id="MobiDB-lite"/>
    </source>
</evidence>
<dbReference type="EMBL" id="LR899909">
    <property type="protein sequence ID" value="CAD7243246.1"/>
    <property type="molecule type" value="Genomic_DNA"/>
</dbReference>
<feature type="domain" description="USP" evidence="9">
    <location>
        <begin position="843"/>
        <end position="1066"/>
    </location>
</feature>
<dbReference type="Pfam" id="PF00443">
    <property type="entry name" value="UCH"/>
    <property type="match status" value="1"/>
</dbReference>
<dbReference type="PANTHER" id="PTHR10758:SF1">
    <property type="entry name" value="COP9 SIGNALOSOME COMPLEX SUBUNIT 3"/>
    <property type="match status" value="1"/>
</dbReference>
<feature type="region of interest" description="Disordered" evidence="8">
    <location>
        <begin position="507"/>
        <end position="532"/>
    </location>
</feature>
<reference evidence="11" key="1">
    <citation type="submission" date="2020-11" db="EMBL/GenBank/DDBJ databases">
        <authorList>
            <person name="Tran Van P."/>
        </authorList>
    </citation>
    <scope>NUCLEOTIDE SEQUENCE</scope>
</reference>